<dbReference type="InterPro" id="IPR015797">
    <property type="entry name" value="NUDIX_hydrolase-like_dom_sf"/>
</dbReference>
<evidence type="ECO:0000256" key="3">
    <source>
        <dbReference type="ARBA" id="ARBA00022741"/>
    </source>
</evidence>
<dbReference type="InterPro" id="IPR009091">
    <property type="entry name" value="RCC1/BLIP-II"/>
</dbReference>
<dbReference type="Gene3D" id="3.90.79.10">
    <property type="entry name" value="Nucleoside Triphosphate Pyrophosphohydrolase"/>
    <property type="match status" value="1"/>
</dbReference>
<dbReference type="GO" id="GO:0000166">
    <property type="term" value="F:nucleotide binding"/>
    <property type="evidence" value="ECO:0007669"/>
    <property type="project" value="UniProtKB-KW"/>
</dbReference>
<dbReference type="PROSITE" id="PS51462">
    <property type="entry name" value="NUDIX"/>
    <property type="match status" value="1"/>
</dbReference>
<dbReference type="Pfam" id="PF25390">
    <property type="entry name" value="WD40_RLD"/>
    <property type="match status" value="1"/>
</dbReference>
<accession>A0A0C2H6C0</accession>
<dbReference type="Pfam" id="PF00293">
    <property type="entry name" value="NUDIX"/>
    <property type="match status" value="1"/>
</dbReference>
<dbReference type="OrthoDB" id="70707at2759"/>
<evidence type="ECO:0000256" key="6">
    <source>
        <dbReference type="PROSITE-ProRule" id="PRU00235"/>
    </source>
</evidence>
<dbReference type="InterPro" id="IPR003565">
    <property type="entry name" value="Tetra_PHTase"/>
</dbReference>
<feature type="repeat" description="RCC1" evidence="6">
    <location>
        <begin position="159"/>
        <end position="217"/>
    </location>
</feature>
<dbReference type="GO" id="GO:0005085">
    <property type="term" value="F:guanyl-nucleotide exchange factor activity"/>
    <property type="evidence" value="ECO:0007669"/>
    <property type="project" value="TreeGrafter"/>
</dbReference>
<dbReference type="AlphaFoldDB" id="A0A0C2H6C0"/>
<proteinExistence type="predicted"/>
<reference evidence="8 9" key="1">
    <citation type="submission" date="2013-12" db="EMBL/GenBank/DDBJ databases">
        <title>Draft genome of the parsitic nematode Ancylostoma duodenale.</title>
        <authorList>
            <person name="Mitreva M."/>
        </authorList>
    </citation>
    <scope>NUCLEOTIDE SEQUENCE [LARGE SCALE GENOMIC DNA]</scope>
    <source>
        <strain evidence="8 9">Zhejiang</strain>
    </source>
</reference>
<name>A0A0C2H6C0_9BILA</name>
<dbReference type="GO" id="GO:0008796">
    <property type="term" value="F:bis(5'-nucleosyl)-tetraphosphatase activity"/>
    <property type="evidence" value="ECO:0007669"/>
    <property type="project" value="InterPro"/>
</dbReference>
<dbReference type="PROSITE" id="PS50012">
    <property type="entry name" value="RCC1_3"/>
    <property type="match status" value="2"/>
</dbReference>
<keyword evidence="2" id="KW-0677">Repeat</keyword>
<organism evidence="8 9">
    <name type="scientific">Ancylostoma duodenale</name>
    <dbReference type="NCBI Taxonomy" id="51022"/>
    <lineage>
        <taxon>Eukaryota</taxon>
        <taxon>Metazoa</taxon>
        <taxon>Ecdysozoa</taxon>
        <taxon>Nematoda</taxon>
        <taxon>Chromadorea</taxon>
        <taxon>Rhabditida</taxon>
        <taxon>Rhabditina</taxon>
        <taxon>Rhabditomorpha</taxon>
        <taxon>Strongyloidea</taxon>
        <taxon>Ancylostomatidae</taxon>
        <taxon>Ancylostomatinae</taxon>
        <taxon>Ancylostoma</taxon>
    </lineage>
</organism>
<feature type="repeat" description="RCC1" evidence="6">
    <location>
        <begin position="218"/>
        <end position="270"/>
    </location>
</feature>
<dbReference type="InterPro" id="IPR058923">
    <property type="entry name" value="RCC1-like_dom"/>
</dbReference>
<dbReference type="PANTHER" id="PTHR46337">
    <property type="entry name" value="RCC1-LIKE G EXCHANGING FACTOR-LIKE PROTEIN"/>
    <property type="match status" value="1"/>
</dbReference>
<dbReference type="CDD" id="cd03428">
    <property type="entry name" value="NUDIX_Ap4A_Nudt2"/>
    <property type="match status" value="1"/>
</dbReference>
<dbReference type="GO" id="GO:0070131">
    <property type="term" value="P:positive regulation of mitochondrial translation"/>
    <property type="evidence" value="ECO:0007669"/>
    <property type="project" value="TreeGrafter"/>
</dbReference>
<keyword evidence="9" id="KW-1185">Reference proteome</keyword>
<gene>
    <name evidence="8" type="ORF">ANCDUO_02603</name>
</gene>
<evidence type="ECO:0000256" key="1">
    <source>
        <dbReference type="ARBA" id="ARBA00018911"/>
    </source>
</evidence>
<dbReference type="SUPFAM" id="SSF55811">
    <property type="entry name" value="Nudix"/>
    <property type="match status" value="1"/>
</dbReference>
<dbReference type="SUPFAM" id="SSF50985">
    <property type="entry name" value="RCC1/BLIP-II"/>
    <property type="match status" value="1"/>
</dbReference>
<dbReference type="InterPro" id="IPR000086">
    <property type="entry name" value="NUDIX_hydrolase_dom"/>
</dbReference>
<dbReference type="PROSITE" id="PS00893">
    <property type="entry name" value="NUDIX_BOX"/>
    <property type="match status" value="1"/>
</dbReference>
<dbReference type="InterPro" id="IPR020084">
    <property type="entry name" value="NUDIX_hydrolase_CS"/>
</dbReference>
<evidence type="ECO:0000259" key="7">
    <source>
        <dbReference type="PROSITE" id="PS51462"/>
    </source>
</evidence>
<dbReference type="InterPro" id="IPR053035">
    <property type="entry name" value="Mitochondrial_GEF_domain"/>
</dbReference>
<dbReference type="PANTHER" id="PTHR46337:SF1">
    <property type="entry name" value="RCC1-LIKE G EXCHANGING FACTOR-LIKE PROTEIN"/>
    <property type="match status" value="1"/>
</dbReference>
<protein>
    <recommendedName>
        <fullName evidence="1">Bis(5'-nucleosyl)-tetraphosphatase [asymmetrical]</fullName>
    </recommendedName>
    <alternativeName>
        <fullName evidence="5">Diadenosine 5',5'''-P1,P4-tetraphosphate asymmetrical hydrolase</fullName>
    </alternativeName>
</protein>
<feature type="domain" description="Nudix hydrolase" evidence="7">
    <location>
        <begin position="361"/>
        <end position="520"/>
    </location>
</feature>
<keyword evidence="3" id="KW-0547">Nucleotide-binding</keyword>
<dbReference type="GO" id="GO:0005743">
    <property type="term" value="C:mitochondrial inner membrane"/>
    <property type="evidence" value="ECO:0007669"/>
    <property type="project" value="TreeGrafter"/>
</dbReference>
<evidence type="ECO:0000313" key="8">
    <source>
        <dbReference type="EMBL" id="KIH67074.1"/>
    </source>
</evidence>
<evidence type="ECO:0000256" key="4">
    <source>
        <dbReference type="ARBA" id="ARBA00022801"/>
    </source>
</evidence>
<evidence type="ECO:0000256" key="5">
    <source>
        <dbReference type="ARBA" id="ARBA00032644"/>
    </source>
</evidence>
<dbReference type="InterPro" id="IPR000408">
    <property type="entry name" value="Reg_chr_condens"/>
</dbReference>
<evidence type="ECO:0000313" key="9">
    <source>
        <dbReference type="Proteomes" id="UP000054047"/>
    </source>
</evidence>
<keyword evidence="4 8" id="KW-0378">Hydrolase</keyword>
<sequence length="527" mass="56887">MWRSAGTCTIFYMSGGSAAKYLAAKVTGTKAEAALKKKANTAVYGCGLSASGALAIPRLVVNDKVVTAKEAHKPLRISGLNTRGIKHIAAGFGFSLFAAKDKLYGSGLNNRFQITSHIREAGKKGQEYYISSKRIQLPVQTTILSISSGRAHSLVATTSGVYAFGDNAHGQCGQDPEQRREVHGLVDSALPTVEIPSDSPVTAVHCALDTSFVLTEKGEVFAFGLNEDGQCANGKFGIQWKPSRILGDAADEKIVSISGSSDTLLALSAKGEIFIWGQCEYGQAGIGNDTIQLTLSRAVPFPAGKIVSAGTTASSCIISTDSGEVYVWGVGLLGLGPTTQKLDRPTLMDQPLFENKKVCKVYAGNTSFGAINHSGRLFVWGQNRLVTKLLFGQIWIAGPGSWEGPIFPIPALGSISVRHLIFSPGHVDPGEDEWVAALRETKEEAGLLQEQLKIYEDCHETLCYEVKGKPKTVKYWLAQLKNPDDVKLSHEHQNWKWAELDEAVKIADYAEMGALLRKFHAYIANLK</sequence>
<dbReference type="Proteomes" id="UP000054047">
    <property type="component" value="Unassembled WGS sequence"/>
</dbReference>
<dbReference type="GO" id="GO:0019843">
    <property type="term" value="F:rRNA binding"/>
    <property type="evidence" value="ECO:0007669"/>
    <property type="project" value="TreeGrafter"/>
</dbReference>
<evidence type="ECO:0000256" key="2">
    <source>
        <dbReference type="ARBA" id="ARBA00022737"/>
    </source>
</evidence>
<dbReference type="EMBL" id="KN726847">
    <property type="protein sequence ID" value="KIH67074.1"/>
    <property type="molecule type" value="Genomic_DNA"/>
</dbReference>
<dbReference type="Gene3D" id="2.130.10.30">
    <property type="entry name" value="Regulator of chromosome condensation 1/beta-lactamase-inhibitor protein II"/>
    <property type="match status" value="2"/>
</dbReference>